<evidence type="ECO:0000313" key="3">
    <source>
        <dbReference type="Proteomes" id="UP000295341"/>
    </source>
</evidence>
<dbReference type="Proteomes" id="UP000295341">
    <property type="component" value="Unassembled WGS sequence"/>
</dbReference>
<proteinExistence type="predicted"/>
<evidence type="ECO:0000313" key="2">
    <source>
        <dbReference type="EMBL" id="TDU31695.1"/>
    </source>
</evidence>
<dbReference type="InterPro" id="IPR011990">
    <property type="entry name" value="TPR-like_helical_dom_sf"/>
</dbReference>
<keyword evidence="3" id="KW-1185">Reference proteome</keyword>
<sequence>MKNVVHLALLAALLGSSIGLAAAAQAVRPEVGQPLQEAQLLLQGKKYREALDRIEKAARVAGLDAHERYLVERLRAAAATGAGDYIGAVRAYEQALASTELPDAERLHVLDAIGRLAYAGKQYGKAATAIQDYRTAGGDSVETLRLLPQALYLADRHVEAARELSAQIAASEKAGKAPGEAQLQLLGSIALKRGDDAGYRAALEKLVTHYPKDSYWQDLIARTANQPGFSDRLALDLYRLRSRTGTLDKAGEYLEATQLALQAGLPGEAKQFLDAGYRRGLLGTGAATDVDRHKRLSDLVAKRVAEDQQTFAEGETAAAAKASGDALVATGLNYVGYGQFDRGIPLIEQGLAKGQLTQESVSRLHLGYAYLRAGKKQEAIRTFQSIQGSGGAADLSALWLVQVGST</sequence>
<dbReference type="EMBL" id="SOBT01000008">
    <property type="protein sequence ID" value="TDU31695.1"/>
    <property type="molecule type" value="Genomic_DNA"/>
</dbReference>
<dbReference type="RefSeq" id="WP_246051522.1">
    <property type="nucleotide sequence ID" value="NZ_MWIN01000012.1"/>
</dbReference>
<comment type="caution">
    <text evidence="2">The sequence shown here is derived from an EMBL/GenBank/DDBJ whole genome shotgun (WGS) entry which is preliminary data.</text>
</comment>
<dbReference type="Gene3D" id="1.25.40.10">
    <property type="entry name" value="Tetratricopeptide repeat domain"/>
    <property type="match status" value="1"/>
</dbReference>
<organism evidence="2 3">
    <name type="scientific">Panacagrimonas perspica</name>
    <dbReference type="NCBI Taxonomy" id="381431"/>
    <lineage>
        <taxon>Bacteria</taxon>
        <taxon>Pseudomonadati</taxon>
        <taxon>Pseudomonadota</taxon>
        <taxon>Gammaproteobacteria</taxon>
        <taxon>Nevskiales</taxon>
        <taxon>Nevskiaceae</taxon>
        <taxon>Panacagrimonas</taxon>
    </lineage>
</organism>
<evidence type="ECO:0008006" key="4">
    <source>
        <dbReference type="Google" id="ProtNLM"/>
    </source>
</evidence>
<gene>
    <name evidence="2" type="ORF">DFR24_1074</name>
</gene>
<name>A0A4S3K4T4_9GAMM</name>
<feature type="signal peptide" evidence="1">
    <location>
        <begin position="1"/>
        <end position="21"/>
    </location>
</feature>
<evidence type="ECO:0000256" key="1">
    <source>
        <dbReference type="SAM" id="SignalP"/>
    </source>
</evidence>
<dbReference type="SUPFAM" id="SSF48452">
    <property type="entry name" value="TPR-like"/>
    <property type="match status" value="1"/>
</dbReference>
<keyword evidence="1" id="KW-0732">Signal</keyword>
<dbReference type="AlphaFoldDB" id="A0A4S3K4T4"/>
<reference evidence="2 3" key="1">
    <citation type="submission" date="2019-03" db="EMBL/GenBank/DDBJ databases">
        <title>Genomic Encyclopedia of Type Strains, Phase IV (KMG-IV): sequencing the most valuable type-strain genomes for metagenomic binning, comparative biology and taxonomic classification.</title>
        <authorList>
            <person name="Goeker M."/>
        </authorList>
    </citation>
    <scope>NUCLEOTIDE SEQUENCE [LARGE SCALE GENOMIC DNA]</scope>
    <source>
        <strain evidence="2 3">DSM 26377</strain>
    </source>
</reference>
<feature type="chain" id="PRO_5030100183" description="Tetratricopeptide repeat protein" evidence="1">
    <location>
        <begin position="22"/>
        <end position="406"/>
    </location>
</feature>
<protein>
    <recommendedName>
        <fullName evidence="4">Tetratricopeptide repeat protein</fullName>
    </recommendedName>
</protein>
<accession>A0A4S3K4T4</accession>